<proteinExistence type="predicted"/>
<reference evidence="1" key="2">
    <citation type="journal article" date="2015" name="Data Brief">
        <title>Shoot transcriptome of the giant reed, Arundo donax.</title>
        <authorList>
            <person name="Barrero R.A."/>
            <person name="Guerrero F.D."/>
            <person name="Moolhuijzen P."/>
            <person name="Goolsby J.A."/>
            <person name="Tidwell J."/>
            <person name="Bellgard S.E."/>
            <person name="Bellgard M.I."/>
        </authorList>
    </citation>
    <scope>NUCLEOTIDE SEQUENCE</scope>
    <source>
        <tissue evidence="1">Shoot tissue taken approximately 20 cm above the soil surface</tissue>
    </source>
</reference>
<protein>
    <submittedName>
        <fullName evidence="1">Uncharacterized protein</fullName>
    </submittedName>
</protein>
<organism evidence="1">
    <name type="scientific">Arundo donax</name>
    <name type="common">Giant reed</name>
    <name type="synonym">Donax arundinaceus</name>
    <dbReference type="NCBI Taxonomy" id="35708"/>
    <lineage>
        <taxon>Eukaryota</taxon>
        <taxon>Viridiplantae</taxon>
        <taxon>Streptophyta</taxon>
        <taxon>Embryophyta</taxon>
        <taxon>Tracheophyta</taxon>
        <taxon>Spermatophyta</taxon>
        <taxon>Magnoliopsida</taxon>
        <taxon>Liliopsida</taxon>
        <taxon>Poales</taxon>
        <taxon>Poaceae</taxon>
        <taxon>PACMAD clade</taxon>
        <taxon>Arundinoideae</taxon>
        <taxon>Arundineae</taxon>
        <taxon>Arundo</taxon>
    </lineage>
</organism>
<dbReference type="EMBL" id="GBRH01255892">
    <property type="protein sequence ID" value="JAD42003.1"/>
    <property type="molecule type" value="Transcribed_RNA"/>
</dbReference>
<dbReference type="AlphaFoldDB" id="A0A0A8ZW87"/>
<name>A0A0A8ZW87_ARUDO</name>
<accession>A0A0A8ZW87</accession>
<sequence>MVVVRFLLGFLAASTWLSFSPSIRS</sequence>
<reference evidence="1" key="1">
    <citation type="submission" date="2014-09" db="EMBL/GenBank/DDBJ databases">
        <authorList>
            <person name="Magalhaes I.L.F."/>
            <person name="Oliveira U."/>
            <person name="Santos F.R."/>
            <person name="Vidigal T.H.D.A."/>
            <person name="Brescovit A.D."/>
            <person name="Santos A.J."/>
        </authorList>
    </citation>
    <scope>NUCLEOTIDE SEQUENCE</scope>
    <source>
        <tissue evidence="1">Shoot tissue taken approximately 20 cm above the soil surface</tissue>
    </source>
</reference>
<evidence type="ECO:0000313" key="1">
    <source>
        <dbReference type="EMBL" id="JAD42003.1"/>
    </source>
</evidence>